<dbReference type="InterPro" id="IPR006656">
    <property type="entry name" value="Mopterin_OxRdtase"/>
</dbReference>
<organism evidence="12">
    <name type="scientific">Actinoplanes campanulatus</name>
    <dbReference type="NCBI Taxonomy" id="113559"/>
    <lineage>
        <taxon>Bacteria</taxon>
        <taxon>Bacillati</taxon>
        <taxon>Actinomycetota</taxon>
        <taxon>Actinomycetes</taxon>
        <taxon>Micromonosporales</taxon>
        <taxon>Micromonosporaceae</taxon>
        <taxon>Actinoplanes</taxon>
    </lineage>
</organism>
<keyword evidence="5" id="KW-0500">Molybdenum</keyword>
<dbReference type="PANTHER" id="PTHR43105:SF4">
    <property type="entry name" value="PROTEIN YDEP"/>
    <property type="match status" value="1"/>
</dbReference>
<protein>
    <submittedName>
        <fullName evidence="12">Formate dehydrogenase subunit alpha</fullName>
    </submittedName>
</protein>
<comment type="cofactor">
    <cofactor evidence="2">
        <name>[4Fe-4S] cluster</name>
        <dbReference type="ChEBI" id="CHEBI:49883"/>
    </cofactor>
</comment>
<comment type="cofactor">
    <cofactor evidence="1">
        <name>Mo-bis(molybdopterin guanine dinucleotide)</name>
        <dbReference type="ChEBI" id="CHEBI:60539"/>
    </cofactor>
</comment>
<dbReference type="Gene3D" id="3.40.228.10">
    <property type="entry name" value="Dimethylsulfoxide Reductase, domain 2"/>
    <property type="match status" value="1"/>
</dbReference>
<dbReference type="SUPFAM" id="SSF53706">
    <property type="entry name" value="Formate dehydrogenase/DMSO reductase, domains 1-3"/>
    <property type="match status" value="1"/>
</dbReference>
<sequence>MVEGDCTRKVCRDGEGPMTAFDEEEARLRVGPPADHAAGLQAVRLSLANAVRKMGVRKTVRNLRTLNQHDGVDCMSCAWPDPQGRRHTAEFCENGAKAVSWEGQRDTVGPEFFAAHRLADLAGRTDHWLEKQGRLTHPMVRRDGGTHYEPISWDDAFALIGSFLKDLDSPDEAAFYTSGRASNEAAFVYQLLARALGTNNLPDCSNMCHESTGTALMRTIGMGKGSVTLEDLHRADLIVVSGQNPGTNHPRMLTALEIAKRDGAKILAINPLPEAGLIRFDNPQNVRGLVGAGTPLADRLLRIRSNGDLALWQAIGHLLLEKGVADREFIASSTVGFDAWAGHVAGIDRDTVLAATGLSWDEIEAAADMLASAKRIVHCWAMGITQHRNAVATIKEFVNVALLQGMIGKPGAGLCPVRGHSNVQGDRSMGIWEKPPAVFLDRLRDEFGFEPPRAHGHDAVDTVRAFRDGRAKVFIALGGNFVGAMSDTEVTAAAMRDAALTVQISTKLNRSHVEAGRTALILPTLGRTEQDLTGGREQRVTVEDSMSAVHASRGRSAPVGPLLRSEVDIVCGIAAAALGDRHGIPWAGFAADYEEIRERIGRVVPGCDDYAAKIRDGGFTMPHPPRDSRTFPTPEGKAVFTVSPVEVMTVPPGRLVLQTLRSHDQFNTTIYGLDDRYRGISQGRRVVFINDADLTELGFADGDVVDLVSEWADGAERRAERFRLVTYDTPKGCVAAYYPETNPLVPLDSQAEESGTPTSKWVQVRLERIRT</sequence>
<feature type="domain" description="Molybdopterin oxidoreductase" evidence="10">
    <location>
        <begin position="134"/>
        <end position="530"/>
    </location>
</feature>
<dbReference type="EMBL" id="BOMF01000061">
    <property type="protein sequence ID" value="GID45880.1"/>
    <property type="molecule type" value="Genomic_DNA"/>
</dbReference>
<dbReference type="Gene3D" id="3.40.50.740">
    <property type="match status" value="1"/>
</dbReference>
<dbReference type="PIRSF" id="PIRSF000144">
    <property type="entry name" value="CbbBc"/>
    <property type="match status" value="1"/>
</dbReference>
<evidence type="ECO:0000256" key="9">
    <source>
        <dbReference type="ARBA" id="ARBA00023014"/>
    </source>
</evidence>
<keyword evidence="7" id="KW-0560">Oxidoreductase</keyword>
<comment type="similarity">
    <text evidence="3">Belongs to the prokaryotic molybdopterin-containing oxidoreductase family.</text>
</comment>
<dbReference type="PANTHER" id="PTHR43105">
    <property type="entry name" value="RESPIRATORY NITRATE REDUCTASE"/>
    <property type="match status" value="1"/>
</dbReference>
<dbReference type="Gene3D" id="2.40.40.20">
    <property type="match status" value="1"/>
</dbReference>
<dbReference type="InterPro" id="IPR041953">
    <property type="entry name" value="YdeP_MopB"/>
</dbReference>
<keyword evidence="4" id="KW-0004">4Fe-4S</keyword>
<dbReference type="Pfam" id="PF00384">
    <property type="entry name" value="Molybdopterin"/>
    <property type="match status" value="1"/>
</dbReference>
<name>A0ABQ3WI21_9ACTN</name>
<keyword evidence="6" id="KW-0479">Metal-binding</keyword>
<proteinExistence type="inferred from homology"/>
<reference evidence="12" key="1">
    <citation type="submission" date="2021-01" db="EMBL/GenBank/DDBJ databases">
        <title>Whole genome shotgun sequence of Actinoplanes capillaceus NBRC 16408.</title>
        <authorList>
            <person name="Komaki H."/>
            <person name="Tamura T."/>
        </authorList>
    </citation>
    <scope>NUCLEOTIDE SEQUENCE [LARGE SCALE GENOMIC DNA]</scope>
    <source>
        <strain evidence="12">NBRC 16408</strain>
    </source>
</reference>
<evidence type="ECO:0000256" key="3">
    <source>
        <dbReference type="ARBA" id="ARBA00010312"/>
    </source>
</evidence>
<evidence type="ECO:0000313" key="12">
    <source>
        <dbReference type="EMBL" id="GID45880.1"/>
    </source>
</evidence>
<feature type="domain" description="Molybdopterin dinucleotide-binding" evidence="11">
    <location>
        <begin position="655"/>
        <end position="745"/>
    </location>
</feature>
<evidence type="ECO:0000256" key="7">
    <source>
        <dbReference type="ARBA" id="ARBA00023002"/>
    </source>
</evidence>
<evidence type="ECO:0000259" key="11">
    <source>
        <dbReference type="Pfam" id="PF01568"/>
    </source>
</evidence>
<accession>A0ABQ3WI21</accession>
<dbReference type="InterPro" id="IPR037951">
    <property type="entry name" value="MopB_CT_YdeP"/>
</dbReference>
<dbReference type="NCBIfam" id="TIGR01701">
    <property type="entry name" value="Fdhalpha-like"/>
    <property type="match status" value="1"/>
</dbReference>
<dbReference type="InterPro" id="IPR009010">
    <property type="entry name" value="Asp_de-COase-like_dom_sf"/>
</dbReference>
<dbReference type="Pfam" id="PF01568">
    <property type="entry name" value="Molydop_binding"/>
    <property type="match status" value="1"/>
</dbReference>
<evidence type="ECO:0000256" key="1">
    <source>
        <dbReference type="ARBA" id="ARBA00001942"/>
    </source>
</evidence>
<evidence type="ECO:0000256" key="5">
    <source>
        <dbReference type="ARBA" id="ARBA00022505"/>
    </source>
</evidence>
<dbReference type="SUPFAM" id="SSF50692">
    <property type="entry name" value="ADC-like"/>
    <property type="match status" value="1"/>
</dbReference>
<comment type="caution">
    <text evidence="12">The sequence shown here is derived from an EMBL/GenBank/DDBJ whole genome shotgun (WGS) entry which is preliminary data.</text>
</comment>
<dbReference type="InterPro" id="IPR010046">
    <property type="entry name" value="Mopterin_OxRdtse_a_bac"/>
</dbReference>
<evidence type="ECO:0000256" key="4">
    <source>
        <dbReference type="ARBA" id="ARBA00022485"/>
    </source>
</evidence>
<dbReference type="CDD" id="cd02767">
    <property type="entry name" value="MopB_ydeP"/>
    <property type="match status" value="1"/>
</dbReference>
<keyword evidence="9" id="KW-0411">Iron-sulfur</keyword>
<gene>
    <name evidence="12" type="ORF">Aca07nite_31550</name>
</gene>
<dbReference type="InterPro" id="IPR050123">
    <property type="entry name" value="Prok_molybdopt-oxidoreductase"/>
</dbReference>
<keyword evidence="8" id="KW-0408">Iron</keyword>
<evidence type="ECO:0000256" key="6">
    <source>
        <dbReference type="ARBA" id="ARBA00022723"/>
    </source>
</evidence>
<evidence type="ECO:0000256" key="2">
    <source>
        <dbReference type="ARBA" id="ARBA00001966"/>
    </source>
</evidence>
<evidence type="ECO:0000256" key="8">
    <source>
        <dbReference type="ARBA" id="ARBA00023004"/>
    </source>
</evidence>
<dbReference type="InterPro" id="IPR006657">
    <property type="entry name" value="MoPterin_dinucl-bd_dom"/>
</dbReference>
<evidence type="ECO:0000259" key="10">
    <source>
        <dbReference type="Pfam" id="PF00384"/>
    </source>
</evidence>
<dbReference type="CDD" id="cd02787">
    <property type="entry name" value="MopB_CT_ydeP"/>
    <property type="match status" value="1"/>
</dbReference>